<protein>
    <submittedName>
        <fullName evidence="3">Hypothetical_protein</fullName>
    </submittedName>
</protein>
<keyword evidence="1" id="KW-1133">Transmembrane helix</keyword>
<dbReference type="AlphaFoldDB" id="A0AA86PC36"/>
<evidence type="ECO:0000313" key="3">
    <source>
        <dbReference type="EMBL" id="CAL6077542.1"/>
    </source>
</evidence>
<dbReference type="EMBL" id="CATOUU010000630">
    <property type="protein sequence ID" value="CAI9936090.1"/>
    <property type="molecule type" value="Genomic_DNA"/>
</dbReference>
<evidence type="ECO:0000256" key="1">
    <source>
        <dbReference type="SAM" id="Phobius"/>
    </source>
</evidence>
<gene>
    <name evidence="2" type="ORF">HINF_LOCUS23735</name>
    <name evidence="3" type="ORF">HINF_LOCUS58427</name>
</gene>
<comment type="caution">
    <text evidence="2">The sequence shown here is derived from an EMBL/GenBank/DDBJ whole genome shotgun (WGS) entry which is preliminary data.</text>
</comment>
<reference evidence="2" key="1">
    <citation type="submission" date="2023-06" db="EMBL/GenBank/DDBJ databases">
        <authorList>
            <person name="Kurt Z."/>
        </authorList>
    </citation>
    <scope>NUCLEOTIDE SEQUENCE</scope>
</reference>
<feature type="transmembrane region" description="Helical" evidence="1">
    <location>
        <begin position="538"/>
        <end position="560"/>
    </location>
</feature>
<name>A0AA86PC36_9EUKA</name>
<keyword evidence="1" id="KW-0812">Transmembrane</keyword>
<proteinExistence type="predicted"/>
<keyword evidence="4" id="KW-1185">Reference proteome</keyword>
<organism evidence="2">
    <name type="scientific">Hexamita inflata</name>
    <dbReference type="NCBI Taxonomy" id="28002"/>
    <lineage>
        <taxon>Eukaryota</taxon>
        <taxon>Metamonada</taxon>
        <taxon>Diplomonadida</taxon>
        <taxon>Hexamitidae</taxon>
        <taxon>Hexamitinae</taxon>
        <taxon>Hexamita</taxon>
    </lineage>
</organism>
<sequence length="588" mass="66128">MQFLQLTILDLTIAGKVELVDCYTAASSVRFVSIRGSRSFRLYLTPTGKAECSQLPRGINVTVFATKLVDGSNNFIPNSYTVFNFNYSSTIGINVPCTQCVDDNYLASDQVIVTMESAIHFTRLVMGAAQTAKGLQLNCFIKQSMLIDFDYITVTVSPSDSCTQLLTGTVFKPLESADAFLVYQNGDIDRFEKLVVGTDIFTFRTVLPGGIVNYTYNISKPDIGRKPMLQDIQFLQLQLYFVNPGVPLVVPVQIRRFTYAYFPKAYSQINMKVQNETAYFDLQVSNALKSPGLMLYQDYNNQLNSIKPDIVEMQFYGYSNTSTENTMLDEPFVTDTSVTLVGSAPMSFKMNFTSFKFQNQTIMIKCDQSSDCEANFQRYLSATDTSFQYNLLLKLYKNGALIQTMNQKINKATDSCFYNAVGVVQNGSINIQMQQNKYSLNCGIIEKQLINMTLNLSSTDDNGVTQIIQLNYLNVSFKYNMTLAVADQDVSKIYDYISNATNKSQIIQFVSKGISQDYLALDSFYQQTVDAFKQSANLAIIIMGCVSVMICIFITLVPLIQRKISQVIVQRKQLRSKIVGSQQDKYDL</sequence>
<dbReference type="EMBL" id="CAXDID020000328">
    <property type="protein sequence ID" value="CAL6077542.1"/>
    <property type="molecule type" value="Genomic_DNA"/>
</dbReference>
<accession>A0AA86PC36</accession>
<evidence type="ECO:0000313" key="4">
    <source>
        <dbReference type="Proteomes" id="UP001642409"/>
    </source>
</evidence>
<evidence type="ECO:0000313" key="2">
    <source>
        <dbReference type="EMBL" id="CAI9936090.1"/>
    </source>
</evidence>
<dbReference type="Proteomes" id="UP001642409">
    <property type="component" value="Unassembled WGS sequence"/>
</dbReference>
<reference evidence="3 4" key="2">
    <citation type="submission" date="2024-07" db="EMBL/GenBank/DDBJ databases">
        <authorList>
            <person name="Akdeniz Z."/>
        </authorList>
    </citation>
    <scope>NUCLEOTIDE SEQUENCE [LARGE SCALE GENOMIC DNA]</scope>
</reference>
<keyword evidence="1" id="KW-0472">Membrane</keyword>